<protein>
    <submittedName>
        <fullName evidence="1">Uncharacterized protein</fullName>
    </submittedName>
</protein>
<comment type="caution">
    <text evidence="1">The sequence shown here is derived from an EMBL/GenBank/DDBJ whole genome shotgun (WGS) entry which is preliminary data.</text>
</comment>
<sequence>MPIPKWTIKGIVDDYDTCGCCARRGLKRTVALMPLDADGNEDGTAEDVVYYGTSCAATALNWTQGKVTDTARAAQAERDQRDAYARRMINIYAPVEFAPVRDKARVYYGRNQHRLDTGVKATEEVAKLLAEARATLADTTTGPARPSRIEDFRRYLVIFTSDERILLVRRVPEEEAERQEQAATAQRRADQIRGTVRVVAALDAEAARDVAYADELTREWNTKAWQAAHA</sequence>
<gene>
    <name evidence="1" type="ORF">ABT211_42565</name>
</gene>
<organism evidence="1 2">
    <name type="scientific">Streptomyces sp. 900105755</name>
    <dbReference type="NCBI Taxonomy" id="3154389"/>
    <lineage>
        <taxon>Bacteria</taxon>
        <taxon>Bacillati</taxon>
        <taxon>Actinomycetota</taxon>
        <taxon>Actinomycetes</taxon>
        <taxon>Kitasatosporales</taxon>
        <taxon>Streptomycetaceae</taxon>
        <taxon>Streptomyces</taxon>
    </lineage>
</organism>
<accession>A0ABV1TV38</accession>
<dbReference type="RefSeq" id="WP_351962127.1">
    <property type="nucleotide sequence ID" value="NZ_JBEOZM010000038.1"/>
</dbReference>
<dbReference type="Proteomes" id="UP001490365">
    <property type="component" value="Unassembled WGS sequence"/>
</dbReference>
<keyword evidence="2" id="KW-1185">Reference proteome</keyword>
<evidence type="ECO:0000313" key="1">
    <source>
        <dbReference type="EMBL" id="MER6273893.1"/>
    </source>
</evidence>
<dbReference type="EMBL" id="JBEOZM010000038">
    <property type="protein sequence ID" value="MER6273893.1"/>
    <property type="molecule type" value="Genomic_DNA"/>
</dbReference>
<proteinExistence type="predicted"/>
<evidence type="ECO:0000313" key="2">
    <source>
        <dbReference type="Proteomes" id="UP001490365"/>
    </source>
</evidence>
<name>A0ABV1TV38_9ACTN</name>
<reference evidence="1 2" key="1">
    <citation type="submission" date="2024-06" db="EMBL/GenBank/DDBJ databases">
        <title>The Natural Products Discovery Center: Release of the First 8490 Sequenced Strains for Exploring Actinobacteria Biosynthetic Diversity.</title>
        <authorList>
            <person name="Kalkreuter E."/>
            <person name="Kautsar S.A."/>
            <person name="Yang D."/>
            <person name="Bader C.D."/>
            <person name="Teijaro C.N."/>
            <person name="Fluegel L."/>
            <person name="Davis C.M."/>
            <person name="Simpson J.R."/>
            <person name="Lauterbach L."/>
            <person name="Steele A.D."/>
            <person name="Gui C."/>
            <person name="Meng S."/>
            <person name="Li G."/>
            <person name="Viehrig K."/>
            <person name="Ye F."/>
            <person name="Su P."/>
            <person name="Kiefer A.F."/>
            <person name="Nichols A."/>
            <person name="Cepeda A.J."/>
            <person name="Yan W."/>
            <person name="Fan B."/>
            <person name="Jiang Y."/>
            <person name="Adhikari A."/>
            <person name="Zheng C.-J."/>
            <person name="Schuster L."/>
            <person name="Cowan T.M."/>
            <person name="Smanski M.J."/>
            <person name="Chevrette M.G."/>
            <person name="De Carvalho L.P.S."/>
            <person name="Shen B."/>
        </authorList>
    </citation>
    <scope>NUCLEOTIDE SEQUENCE [LARGE SCALE GENOMIC DNA]</scope>
    <source>
        <strain evidence="1 2">NPDC001694</strain>
    </source>
</reference>